<gene>
    <name evidence="2" type="ORF">DP181_24085</name>
</gene>
<dbReference type="InterPro" id="IPR008813">
    <property type="entry name" value="Plasmid_replication_RepL"/>
</dbReference>
<proteinExistence type="predicted"/>
<dbReference type="InterPro" id="IPR011991">
    <property type="entry name" value="ArsR-like_HTH"/>
</dbReference>
<evidence type="ECO:0000313" key="2">
    <source>
        <dbReference type="EMBL" id="RAY19299.1"/>
    </source>
</evidence>
<organism evidence="2 3">
    <name type="scientific">Enterobacter kobei</name>
    <dbReference type="NCBI Taxonomy" id="208224"/>
    <lineage>
        <taxon>Bacteria</taxon>
        <taxon>Pseudomonadati</taxon>
        <taxon>Pseudomonadota</taxon>
        <taxon>Gammaproteobacteria</taxon>
        <taxon>Enterobacterales</taxon>
        <taxon>Enterobacteriaceae</taxon>
        <taxon>Enterobacter</taxon>
        <taxon>Enterobacter cloacae complex</taxon>
    </lineage>
</organism>
<comment type="caution">
    <text evidence="2">The sequence shown here is derived from an EMBL/GenBank/DDBJ whole genome shotgun (WGS) entry which is preliminary data.</text>
</comment>
<dbReference type="EMBL" id="QMCK01000114">
    <property type="protein sequence ID" value="RAY19299.1"/>
    <property type="molecule type" value="Genomic_DNA"/>
</dbReference>
<reference evidence="2 3" key="1">
    <citation type="submission" date="2018-06" db="EMBL/GenBank/DDBJ databases">
        <title>ACT-28, a chromosomally-encoded AmpC with carbapenemase activity from Enterobacter kobei.</title>
        <authorList>
            <person name="Jousset A.B."/>
            <person name="Oueslati S."/>
            <person name="Bernabeu S."/>
            <person name="Takissian J."/>
            <person name="Creton E."/>
            <person name="Vogel A."/>
            <person name="Cotellon G."/>
            <person name="Bonnin R.A."/>
            <person name="Dortet L."/>
            <person name="Naas T."/>
        </authorList>
    </citation>
    <scope>NUCLEOTIDE SEQUENCE [LARGE SCALE GENOMIC DNA]</scope>
    <source>
        <strain evidence="2 3">149H6</strain>
    </source>
</reference>
<dbReference type="InterPro" id="IPR036390">
    <property type="entry name" value="WH_DNA-bd_sf"/>
</dbReference>
<dbReference type="Pfam" id="PF05732">
    <property type="entry name" value="RepL"/>
    <property type="match status" value="1"/>
</dbReference>
<protein>
    <submittedName>
        <fullName evidence="2">Transcriptional regulator</fullName>
    </submittedName>
</protein>
<dbReference type="InterPro" id="IPR036388">
    <property type="entry name" value="WH-like_DNA-bd_sf"/>
</dbReference>
<sequence>MNKKLSDHETQGSHGETDNFNFVQLSRGYLQQMRKLARKSPIAHEILYYLVEHMGRTTNAVVCSYTTLCEITGVSRPTVGRAIKLLKEDNWIDTVKIGNSSAYCVNEKVFWQSGRNQRKYAIFSATVIASASEQESDYAEKSKHKLTYIPIIESGEAAIVGSDELPPPDQKDLDL</sequence>
<accession>A0ABX9EUF9</accession>
<name>A0ABX9EUF9_9ENTR</name>
<dbReference type="Gene3D" id="1.10.10.10">
    <property type="entry name" value="Winged helix-like DNA-binding domain superfamily/Winged helix DNA-binding domain"/>
    <property type="match status" value="1"/>
</dbReference>
<dbReference type="RefSeq" id="WP_045282382.1">
    <property type="nucleotide sequence ID" value="NZ_JZXR01000062.1"/>
</dbReference>
<keyword evidence="3" id="KW-1185">Reference proteome</keyword>
<evidence type="ECO:0000259" key="1">
    <source>
        <dbReference type="Pfam" id="PF05732"/>
    </source>
</evidence>
<feature type="domain" description="Plasmid replication protein RepL" evidence="1">
    <location>
        <begin position="43"/>
        <end position="137"/>
    </location>
</feature>
<dbReference type="CDD" id="cd00090">
    <property type="entry name" value="HTH_ARSR"/>
    <property type="match status" value="1"/>
</dbReference>
<evidence type="ECO:0000313" key="3">
    <source>
        <dbReference type="Proteomes" id="UP000250603"/>
    </source>
</evidence>
<dbReference type="SUPFAM" id="SSF46785">
    <property type="entry name" value="Winged helix' DNA-binding domain"/>
    <property type="match status" value="1"/>
</dbReference>
<dbReference type="Proteomes" id="UP000250603">
    <property type="component" value="Unassembled WGS sequence"/>
</dbReference>